<evidence type="ECO:0000256" key="1">
    <source>
        <dbReference type="SAM" id="MobiDB-lite"/>
    </source>
</evidence>
<dbReference type="EMBL" id="SPHZ02000003">
    <property type="protein sequence ID" value="KAF0928276.1"/>
    <property type="molecule type" value="Genomic_DNA"/>
</dbReference>
<keyword evidence="3" id="KW-1185">Reference proteome</keyword>
<protein>
    <submittedName>
        <fullName evidence="2">Uncharacterized protein</fullName>
    </submittedName>
</protein>
<evidence type="ECO:0000313" key="3">
    <source>
        <dbReference type="Proteomes" id="UP000479710"/>
    </source>
</evidence>
<feature type="region of interest" description="Disordered" evidence="1">
    <location>
        <begin position="1"/>
        <end position="39"/>
    </location>
</feature>
<evidence type="ECO:0000313" key="2">
    <source>
        <dbReference type="EMBL" id="KAF0928276.1"/>
    </source>
</evidence>
<dbReference type="Proteomes" id="UP000479710">
    <property type="component" value="Unassembled WGS sequence"/>
</dbReference>
<sequence>MVASFSRTRLGTGFDAGPSARRAEKGERQSGAGNKENGLGLTLYEGSWLVGVRDGGGRRHYWRARDSWQGVGDTSHKAGTAAAQGCLAWSVRRQGQGSG</sequence>
<comment type="caution">
    <text evidence="2">The sequence shown here is derived from an EMBL/GenBank/DDBJ whole genome shotgun (WGS) entry which is preliminary data.</text>
</comment>
<organism evidence="2 3">
    <name type="scientific">Oryza meyeriana var. granulata</name>
    <dbReference type="NCBI Taxonomy" id="110450"/>
    <lineage>
        <taxon>Eukaryota</taxon>
        <taxon>Viridiplantae</taxon>
        <taxon>Streptophyta</taxon>
        <taxon>Embryophyta</taxon>
        <taxon>Tracheophyta</taxon>
        <taxon>Spermatophyta</taxon>
        <taxon>Magnoliopsida</taxon>
        <taxon>Liliopsida</taxon>
        <taxon>Poales</taxon>
        <taxon>Poaceae</taxon>
        <taxon>BOP clade</taxon>
        <taxon>Oryzoideae</taxon>
        <taxon>Oryzeae</taxon>
        <taxon>Oryzinae</taxon>
        <taxon>Oryza</taxon>
        <taxon>Oryza meyeriana</taxon>
    </lineage>
</organism>
<reference evidence="2 3" key="1">
    <citation type="submission" date="2019-11" db="EMBL/GenBank/DDBJ databases">
        <title>Whole genome sequence of Oryza granulata.</title>
        <authorList>
            <person name="Li W."/>
        </authorList>
    </citation>
    <scope>NUCLEOTIDE SEQUENCE [LARGE SCALE GENOMIC DNA]</scope>
    <source>
        <strain evidence="3">cv. Menghai</strain>
        <tissue evidence="2">Leaf</tissue>
    </source>
</reference>
<gene>
    <name evidence="2" type="ORF">E2562_039389</name>
</gene>
<dbReference type="AlphaFoldDB" id="A0A6G1EUH0"/>
<proteinExistence type="predicted"/>
<accession>A0A6G1EUH0</accession>
<name>A0A6G1EUH0_9ORYZ</name>